<gene>
    <name evidence="2" type="ORF">GCM10023196_016440</name>
</gene>
<dbReference type="EMBL" id="BAABHK010000002">
    <property type="protein sequence ID" value="GAA4622796.1"/>
    <property type="molecule type" value="Genomic_DNA"/>
</dbReference>
<sequence>MKPGRPSGKMGRVMRVDDLLNEIEPLTYNRRCERLAGLRRLAGDPALAVLLDGLGARPPRLRRRPDPGRAAGGAGRPQ</sequence>
<evidence type="ECO:0000313" key="3">
    <source>
        <dbReference type="Proteomes" id="UP001501442"/>
    </source>
</evidence>
<comment type="caution">
    <text evidence="2">The sequence shown here is derived from an EMBL/GenBank/DDBJ whole genome shotgun (WGS) entry which is preliminary data.</text>
</comment>
<proteinExistence type="predicted"/>
<dbReference type="Proteomes" id="UP001501442">
    <property type="component" value="Unassembled WGS sequence"/>
</dbReference>
<organism evidence="2 3">
    <name type="scientific">Actinoallomurus vinaceus</name>
    <dbReference type="NCBI Taxonomy" id="1080074"/>
    <lineage>
        <taxon>Bacteria</taxon>
        <taxon>Bacillati</taxon>
        <taxon>Actinomycetota</taxon>
        <taxon>Actinomycetes</taxon>
        <taxon>Streptosporangiales</taxon>
        <taxon>Thermomonosporaceae</taxon>
        <taxon>Actinoallomurus</taxon>
    </lineage>
</organism>
<name>A0ABP8U4U6_9ACTN</name>
<protein>
    <submittedName>
        <fullName evidence="2">Uncharacterized protein</fullName>
    </submittedName>
</protein>
<accession>A0ABP8U4U6</accession>
<evidence type="ECO:0000256" key="1">
    <source>
        <dbReference type="SAM" id="MobiDB-lite"/>
    </source>
</evidence>
<reference evidence="3" key="1">
    <citation type="journal article" date="2019" name="Int. J. Syst. Evol. Microbiol.">
        <title>The Global Catalogue of Microorganisms (GCM) 10K type strain sequencing project: providing services to taxonomists for standard genome sequencing and annotation.</title>
        <authorList>
            <consortium name="The Broad Institute Genomics Platform"/>
            <consortium name="The Broad Institute Genome Sequencing Center for Infectious Disease"/>
            <person name="Wu L."/>
            <person name="Ma J."/>
        </authorList>
    </citation>
    <scope>NUCLEOTIDE SEQUENCE [LARGE SCALE GENOMIC DNA]</scope>
    <source>
        <strain evidence="3">JCM 17939</strain>
    </source>
</reference>
<evidence type="ECO:0000313" key="2">
    <source>
        <dbReference type="EMBL" id="GAA4622796.1"/>
    </source>
</evidence>
<feature type="region of interest" description="Disordered" evidence="1">
    <location>
        <begin position="56"/>
        <end position="78"/>
    </location>
</feature>
<keyword evidence="3" id="KW-1185">Reference proteome</keyword>